<keyword evidence="7 11" id="KW-0798">TonB box</keyword>
<evidence type="ECO:0000256" key="6">
    <source>
        <dbReference type="ARBA" id="ARBA00023065"/>
    </source>
</evidence>
<keyword evidence="3 10" id="KW-1134">Transmembrane beta strand</keyword>
<dbReference type="CDD" id="cd01347">
    <property type="entry name" value="ligand_gated_channel"/>
    <property type="match status" value="1"/>
</dbReference>
<accession>A0A1H3X263</accession>
<dbReference type="InterPro" id="IPR039426">
    <property type="entry name" value="TonB-dep_rcpt-like"/>
</dbReference>
<dbReference type="PANTHER" id="PTHR30069:SF53">
    <property type="entry name" value="COLICIN I RECEPTOR-RELATED"/>
    <property type="match status" value="1"/>
</dbReference>
<dbReference type="PANTHER" id="PTHR30069">
    <property type="entry name" value="TONB-DEPENDENT OUTER MEMBRANE RECEPTOR"/>
    <property type="match status" value="1"/>
</dbReference>
<dbReference type="GO" id="GO:0015889">
    <property type="term" value="P:cobalamin transport"/>
    <property type="evidence" value="ECO:0007669"/>
    <property type="project" value="TreeGrafter"/>
</dbReference>
<feature type="chain" id="PRO_5011793916" evidence="12">
    <location>
        <begin position="21"/>
        <end position="613"/>
    </location>
</feature>
<evidence type="ECO:0000313" key="15">
    <source>
        <dbReference type="EMBL" id="SDZ93071.1"/>
    </source>
</evidence>
<dbReference type="InterPro" id="IPR036942">
    <property type="entry name" value="Beta-barrel_TonB_sf"/>
</dbReference>
<evidence type="ECO:0000256" key="1">
    <source>
        <dbReference type="ARBA" id="ARBA00004571"/>
    </source>
</evidence>
<dbReference type="Pfam" id="PF07715">
    <property type="entry name" value="Plug"/>
    <property type="match status" value="1"/>
</dbReference>
<keyword evidence="16" id="KW-1185">Reference proteome</keyword>
<dbReference type="EMBL" id="FNQN01000002">
    <property type="protein sequence ID" value="SDZ93071.1"/>
    <property type="molecule type" value="Genomic_DNA"/>
</dbReference>
<evidence type="ECO:0000256" key="3">
    <source>
        <dbReference type="ARBA" id="ARBA00022452"/>
    </source>
</evidence>
<sequence length="613" mass="66594">MKRRFIVLCILLFTAAPLWAEVVKMDPVVVTATRTGTPLSQIASSVTVITAAEIEAKQQTQVIDVLRSVPGVNIVQTGSRGGQTSVYLRGTDSRHTLILIDGIEYKDTASIGGIANIENLGTDNIAQIEIVRGAQSVLYGSDAIGGVINIITKTGARVPEGYVSVEGGSDNTWIKKSGVAAGSETTTFAASISRIDTDGFSAASEKDGNTEDDGFQQTAAALNLGIKPTDNFDFKLVGRVDSSEKDIDSFASGSFADSDAMVETDEKMGRAEGTFHLLDDSWQLTLGTAVTDTERTGTGTGWYDNYEFDGKTTKFDVKNVVTFGIHTIVFGAETEKEEYKSSTSGSGSARNDAIFIQDQLVVGNLSTAIGVRYDDHEYFGSETTWRIAPTYTLTATGTKVKGSIGTGFKAPSLFHLFYPYGGNENLNPESSMSLDVGIEQALFHNAFLVGVTWFYNDIDDYIDWYDDGDADWFDGDGYHNITSLKTSGIESTIEWYPNDIFSIKLNYTYTDSKEDNDSRKARIPLHKGSVDLNLYPTDKLQLNLNIVYSGKRDESNATTLAAYTVTNVATSYQLTDNFKVFARVENLFDEDYEEASGYGTAGLSGYAGAKLSF</sequence>
<name>A0A1H3X263_9BACT</name>
<dbReference type="STRING" id="37625.SAMN05660420_00776"/>
<keyword evidence="8 10" id="KW-0472">Membrane</keyword>
<keyword evidence="6" id="KW-0406">Ion transport</keyword>
<evidence type="ECO:0000256" key="4">
    <source>
        <dbReference type="ARBA" id="ARBA00022692"/>
    </source>
</evidence>
<reference evidence="15 16" key="1">
    <citation type="submission" date="2016-10" db="EMBL/GenBank/DDBJ databases">
        <authorList>
            <person name="de Groot N.N."/>
        </authorList>
    </citation>
    <scope>NUCLEOTIDE SEQUENCE [LARGE SCALE GENOMIC DNA]</scope>
    <source>
        <strain evidence="15 16">DSM 7343</strain>
    </source>
</reference>
<proteinExistence type="inferred from homology"/>
<comment type="subcellular location">
    <subcellularLocation>
        <location evidence="1 10">Cell outer membrane</location>
        <topology evidence="1 10">Multi-pass membrane protein</topology>
    </subcellularLocation>
</comment>
<protein>
    <submittedName>
        <fullName evidence="15">Vitamin B12 transporter</fullName>
    </submittedName>
</protein>
<dbReference type="AlphaFoldDB" id="A0A1H3X263"/>
<feature type="signal peptide" evidence="12">
    <location>
        <begin position="1"/>
        <end position="20"/>
    </location>
</feature>
<dbReference type="Gene3D" id="2.170.130.10">
    <property type="entry name" value="TonB-dependent receptor, plug domain"/>
    <property type="match status" value="1"/>
</dbReference>
<keyword evidence="5 12" id="KW-0732">Signal</keyword>
<keyword evidence="9 10" id="KW-0998">Cell outer membrane</keyword>
<dbReference type="RefSeq" id="WP_092344918.1">
    <property type="nucleotide sequence ID" value="NZ_FNQN01000002.1"/>
</dbReference>
<evidence type="ECO:0000256" key="5">
    <source>
        <dbReference type="ARBA" id="ARBA00022729"/>
    </source>
</evidence>
<evidence type="ECO:0000256" key="2">
    <source>
        <dbReference type="ARBA" id="ARBA00022448"/>
    </source>
</evidence>
<dbReference type="Pfam" id="PF00593">
    <property type="entry name" value="TonB_dep_Rec_b-barrel"/>
    <property type="match status" value="1"/>
</dbReference>
<evidence type="ECO:0000256" key="9">
    <source>
        <dbReference type="ARBA" id="ARBA00023237"/>
    </source>
</evidence>
<keyword evidence="2 10" id="KW-0813">Transport</keyword>
<dbReference type="Proteomes" id="UP000199409">
    <property type="component" value="Unassembled WGS sequence"/>
</dbReference>
<evidence type="ECO:0000256" key="8">
    <source>
        <dbReference type="ARBA" id="ARBA00023136"/>
    </source>
</evidence>
<dbReference type="SUPFAM" id="SSF56935">
    <property type="entry name" value="Porins"/>
    <property type="match status" value="1"/>
</dbReference>
<keyword evidence="4 10" id="KW-0812">Transmembrane</keyword>
<evidence type="ECO:0000259" key="13">
    <source>
        <dbReference type="Pfam" id="PF00593"/>
    </source>
</evidence>
<evidence type="ECO:0000256" key="10">
    <source>
        <dbReference type="PROSITE-ProRule" id="PRU01360"/>
    </source>
</evidence>
<dbReference type="GO" id="GO:0006811">
    <property type="term" value="P:monoatomic ion transport"/>
    <property type="evidence" value="ECO:0007669"/>
    <property type="project" value="UniProtKB-KW"/>
</dbReference>
<evidence type="ECO:0000313" key="16">
    <source>
        <dbReference type="Proteomes" id="UP000199409"/>
    </source>
</evidence>
<dbReference type="OrthoDB" id="9800913at2"/>
<feature type="domain" description="TonB-dependent receptor plug" evidence="14">
    <location>
        <begin position="39"/>
        <end position="147"/>
    </location>
</feature>
<dbReference type="Gene3D" id="2.40.170.20">
    <property type="entry name" value="TonB-dependent receptor, beta-barrel domain"/>
    <property type="match status" value="1"/>
</dbReference>
<evidence type="ECO:0000259" key="14">
    <source>
        <dbReference type="Pfam" id="PF07715"/>
    </source>
</evidence>
<evidence type="ECO:0000256" key="12">
    <source>
        <dbReference type="SAM" id="SignalP"/>
    </source>
</evidence>
<feature type="domain" description="TonB-dependent receptor-like beta-barrel" evidence="13">
    <location>
        <begin position="187"/>
        <end position="587"/>
    </location>
</feature>
<comment type="similarity">
    <text evidence="10 11">Belongs to the TonB-dependent receptor family.</text>
</comment>
<dbReference type="GO" id="GO:0009279">
    <property type="term" value="C:cell outer membrane"/>
    <property type="evidence" value="ECO:0007669"/>
    <property type="project" value="UniProtKB-SubCell"/>
</dbReference>
<evidence type="ECO:0000256" key="7">
    <source>
        <dbReference type="ARBA" id="ARBA00023077"/>
    </source>
</evidence>
<dbReference type="InterPro" id="IPR037066">
    <property type="entry name" value="Plug_dom_sf"/>
</dbReference>
<dbReference type="InterPro" id="IPR000531">
    <property type="entry name" value="Beta-barrel_TonB"/>
</dbReference>
<dbReference type="PROSITE" id="PS52016">
    <property type="entry name" value="TONB_DEPENDENT_REC_3"/>
    <property type="match status" value="1"/>
</dbReference>
<gene>
    <name evidence="15" type="ORF">SAMN05660420_00776</name>
</gene>
<dbReference type="InterPro" id="IPR012910">
    <property type="entry name" value="Plug_dom"/>
</dbReference>
<organism evidence="15 16">
    <name type="scientific">Desulfuromusa kysingii</name>
    <dbReference type="NCBI Taxonomy" id="37625"/>
    <lineage>
        <taxon>Bacteria</taxon>
        <taxon>Pseudomonadati</taxon>
        <taxon>Thermodesulfobacteriota</taxon>
        <taxon>Desulfuromonadia</taxon>
        <taxon>Desulfuromonadales</taxon>
        <taxon>Geopsychrobacteraceae</taxon>
        <taxon>Desulfuromusa</taxon>
    </lineage>
</organism>
<evidence type="ECO:0000256" key="11">
    <source>
        <dbReference type="RuleBase" id="RU003357"/>
    </source>
</evidence>